<dbReference type="InterPro" id="IPR039424">
    <property type="entry name" value="SBP_5"/>
</dbReference>
<dbReference type="InterPro" id="IPR000914">
    <property type="entry name" value="SBP_5_dom"/>
</dbReference>
<protein>
    <submittedName>
        <fullName evidence="4">ABC transporter substrate-binding protein</fullName>
    </submittedName>
</protein>
<feature type="domain" description="Solute-binding protein family 5" evidence="3">
    <location>
        <begin position="336"/>
        <end position="779"/>
    </location>
</feature>
<dbReference type="AlphaFoldDB" id="A0A2R6AIQ0"/>
<organism evidence="4 5">
    <name type="scientific">Candidatus Marsarchaeota G1 archaeon BE_D</name>
    <dbReference type="NCBI Taxonomy" id="1978156"/>
    <lineage>
        <taxon>Archaea</taxon>
        <taxon>Candidatus Marsarchaeota</taxon>
        <taxon>Candidatus Marsarchaeota group 1</taxon>
    </lineage>
</organism>
<comment type="caution">
    <text evidence="4">The sequence shown here is derived from an EMBL/GenBank/DDBJ whole genome shotgun (WGS) entry which is preliminary data.</text>
</comment>
<dbReference type="Pfam" id="PF00496">
    <property type="entry name" value="SBP_bac_5"/>
    <property type="match status" value="1"/>
</dbReference>
<keyword evidence="2" id="KW-1133">Transmembrane helix</keyword>
<dbReference type="InterPro" id="IPR008972">
    <property type="entry name" value="Cupredoxin"/>
</dbReference>
<feature type="transmembrane region" description="Helical" evidence="2">
    <location>
        <begin position="12"/>
        <end position="33"/>
    </location>
</feature>
<keyword evidence="2" id="KW-0812">Transmembrane</keyword>
<gene>
    <name evidence="4" type="ORF">B9Q02_02955</name>
</gene>
<accession>A0A2R6AIQ0</accession>
<sequence>MRRLRKKDAISRATAIVIVVVIVIAAIAIGFALSRHPTTSTTTTTTSTTTTTTTTTSTTTTTTTTISFTPNLQVVAQGTPVTFIVSGTSPGEVVSFYTGDGRSFNVSASASTTSYTYTYPNPGVYLAYVAVYSSGKLVGTTSTQAQQILVNPNPPQNIVPYISVPLIYFNSTRNPNAPVFGVGEKIYLYGGFHELPSNPNFSIYEYIWNISGQVQTIPANPNTSEPSTNPVSTSFSSPGLYPVSLTIVTKNANTGQTYSQSVTYTLAVSAPSLPFGLYKFNGQVPDPNVINVVENVAGGPYSFDPSVDYESVGFEVISNIFATLVIYNGSSTTSFIPFAADYWSISSNSTVYTFHIRAGLRFSNGQPLTAYDVWYSVIRTILFAGGSPGTAGWILTKYLIPNYTPFSFVMSSPNDTKDFNEIMHAVTYDNQTNTVTFHLVQPTPAQLFFTAVADPLGAGIQDAAWLESIGAGINFTPAGFYAYQQHANEGDYFTQVQNDPVASGPYMIEQYVPGQSIILVPNPYYPGVPGIPKPNTTVYIQWVKDPATAYNLFATGQADIVTGLPTVPYIGEVEQSLIPKHLATMYEFPTLSEFFFVFNINVNTTLMQKDFGSQFHMPSDYFANLYVRKAFAYAFNYTQYLDYIVGNKLYNIQFASGYAGVIIPGLPYYTPPSEFTGVPYYNLSYATQLMKQSGLYNVSVNIPIIISTGDTVDYEAAIMWAQALHQMDPNIQASPVYVPFSQEIAYEVPGQNPMPLYYLGWIADYPYPSDFVDAMYEVGGTYPAPDGWTVQYLQSLNYTQEAQMYQELNSLIAQADAATNPQLAQQLYKQAEQIAINLYMYVYTQQPNAFWVVKPYMTGYQGQISYEENPMIGGAGDSLYFWWVK</sequence>
<reference evidence="4 5" key="1">
    <citation type="submission" date="2017-04" db="EMBL/GenBank/DDBJ databases">
        <title>Novel microbial lineages endemic to geothermal iron-oxide mats fill important gaps in the evolutionary history of Archaea.</title>
        <authorList>
            <person name="Jay Z.J."/>
            <person name="Beam J.P."/>
            <person name="Dlakic M."/>
            <person name="Rusch D.B."/>
            <person name="Kozubal M.A."/>
            <person name="Inskeep W.P."/>
        </authorList>
    </citation>
    <scope>NUCLEOTIDE SEQUENCE [LARGE SCALE GENOMIC DNA]</scope>
    <source>
        <strain evidence="4">BE_D</strain>
    </source>
</reference>
<dbReference type="PANTHER" id="PTHR30290">
    <property type="entry name" value="PERIPLASMIC BINDING COMPONENT OF ABC TRANSPORTER"/>
    <property type="match status" value="1"/>
</dbReference>
<dbReference type="GO" id="GO:0015833">
    <property type="term" value="P:peptide transport"/>
    <property type="evidence" value="ECO:0007669"/>
    <property type="project" value="TreeGrafter"/>
</dbReference>
<dbReference type="Gene3D" id="3.40.190.10">
    <property type="entry name" value="Periplasmic binding protein-like II"/>
    <property type="match status" value="1"/>
</dbReference>
<dbReference type="Gene3D" id="3.10.105.10">
    <property type="entry name" value="Dipeptide-binding Protein, Domain 3"/>
    <property type="match status" value="1"/>
</dbReference>
<dbReference type="Proteomes" id="UP000240569">
    <property type="component" value="Unassembled WGS sequence"/>
</dbReference>
<proteinExistence type="predicted"/>
<evidence type="ECO:0000259" key="3">
    <source>
        <dbReference type="Pfam" id="PF00496"/>
    </source>
</evidence>
<name>A0A2R6AIQ0_9ARCH</name>
<evidence type="ECO:0000313" key="5">
    <source>
        <dbReference type="Proteomes" id="UP000240569"/>
    </source>
</evidence>
<dbReference type="SUPFAM" id="SSF53850">
    <property type="entry name" value="Periplasmic binding protein-like II"/>
    <property type="match status" value="1"/>
</dbReference>
<evidence type="ECO:0000256" key="2">
    <source>
        <dbReference type="SAM" id="Phobius"/>
    </source>
</evidence>
<dbReference type="GO" id="GO:1904680">
    <property type="term" value="F:peptide transmembrane transporter activity"/>
    <property type="evidence" value="ECO:0007669"/>
    <property type="project" value="TreeGrafter"/>
</dbReference>
<evidence type="ECO:0000313" key="4">
    <source>
        <dbReference type="EMBL" id="PSN86270.1"/>
    </source>
</evidence>
<dbReference type="EMBL" id="NEXD01000009">
    <property type="protein sequence ID" value="PSN86270.1"/>
    <property type="molecule type" value="Genomic_DNA"/>
</dbReference>
<keyword evidence="2" id="KW-0472">Membrane</keyword>
<evidence type="ECO:0000256" key="1">
    <source>
        <dbReference type="SAM" id="MobiDB-lite"/>
    </source>
</evidence>
<dbReference type="SUPFAM" id="SSF49503">
    <property type="entry name" value="Cupredoxins"/>
    <property type="match status" value="1"/>
</dbReference>
<feature type="region of interest" description="Disordered" evidence="1">
    <location>
        <begin position="38"/>
        <end position="62"/>
    </location>
</feature>